<keyword evidence="2" id="KW-1185">Reference proteome</keyword>
<dbReference type="AlphaFoldDB" id="A0A517PWV9"/>
<sequence>MTRRIDRTTQKVGDKYHVWYTERLWKLAAQLPVITIEIESLKHLDGVCWFDDDFPPTLRNVVEHFIRMEHVDSHYPIILDPDGQLFDGAHRVAKALSQGETTIQAVKLLELPPPDEIVDSIY</sequence>
<name>A0A517PWV9_9PLAN</name>
<evidence type="ECO:0008006" key="3">
    <source>
        <dbReference type="Google" id="ProtNLM"/>
    </source>
</evidence>
<proteinExistence type="predicted"/>
<protein>
    <recommendedName>
        <fullName evidence="3">Chromosome partitioning protein ParB</fullName>
    </recommendedName>
</protein>
<gene>
    <name evidence="1" type="ORF">HG66A1_56900</name>
</gene>
<evidence type="ECO:0000313" key="2">
    <source>
        <dbReference type="Proteomes" id="UP000320421"/>
    </source>
</evidence>
<dbReference type="OrthoDB" id="7856828at2"/>
<organism evidence="1 2">
    <name type="scientific">Gimesia chilikensis</name>
    <dbReference type="NCBI Taxonomy" id="2605989"/>
    <lineage>
        <taxon>Bacteria</taxon>
        <taxon>Pseudomonadati</taxon>
        <taxon>Planctomycetota</taxon>
        <taxon>Planctomycetia</taxon>
        <taxon>Planctomycetales</taxon>
        <taxon>Planctomycetaceae</taxon>
        <taxon>Gimesia</taxon>
    </lineage>
</organism>
<dbReference type="EMBL" id="CP036266">
    <property type="protein sequence ID" value="QDT23865.1"/>
    <property type="molecule type" value="Genomic_DNA"/>
</dbReference>
<accession>A0A517PWV9</accession>
<reference evidence="1 2" key="1">
    <citation type="submission" date="2019-02" db="EMBL/GenBank/DDBJ databases">
        <title>Deep-cultivation of Planctomycetes and their phenomic and genomic characterization uncovers novel biology.</title>
        <authorList>
            <person name="Wiegand S."/>
            <person name="Jogler M."/>
            <person name="Boedeker C."/>
            <person name="Pinto D."/>
            <person name="Vollmers J."/>
            <person name="Rivas-Marin E."/>
            <person name="Kohn T."/>
            <person name="Peeters S.H."/>
            <person name="Heuer A."/>
            <person name="Rast P."/>
            <person name="Oberbeckmann S."/>
            <person name="Bunk B."/>
            <person name="Jeske O."/>
            <person name="Meyerdierks A."/>
            <person name="Storesund J.E."/>
            <person name="Kallscheuer N."/>
            <person name="Luecker S."/>
            <person name="Lage O.M."/>
            <person name="Pohl T."/>
            <person name="Merkel B.J."/>
            <person name="Hornburger P."/>
            <person name="Mueller R.-W."/>
            <person name="Bruemmer F."/>
            <person name="Labrenz M."/>
            <person name="Spormann A.M."/>
            <person name="Op den Camp H."/>
            <person name="Overmann J."/>
            <person name="Amann R."/>
            <person name="Jetten M.S.M."/>
            <person name="Mascher T."/>
            <person name="Medema M.H."/>
            <person name="Devos D.P."/>
            <person name="Kaster A.-K."/>
            <person name="Ovreas L."/>
            <person name="Rohde M."/>
            <person name="Galperin M.Y."/>
            <person name="Jogler C."/>
        </authorList>
    </citation>
    <scope>NUCLEOTIDE SEQUENCE [LARGE SCALE GENOMIC DNA]</scope>
    <source>
        <strain evidence="1 2">HG66A1</strain>
    </source>
</reference>
<dbReference type="RefSeq" id="WP_145191889.1">
    <property type="nucleotide sequence ID" value="NZ_CP036266.1"/>
</dbReference>
<dbReference type="Proteomes" id="UP000320421">
    <property type="component" value="Chromosome"/>
</dbReference>
<evidence type="ECO:0000313" key="1">
    <source>
        <dbReference type="EMBL" id="QDT23865.1"/>
    </source>
</evidence>